<dbReference type="Pfam" id="PF00456">
    <property type="entry name" value="Transketolase_N"/>
    <property type="match status" value="1"/>
</dbReference>
<organism evidence="5 6">
    <name type="scientific">Aerophobetes bacterium</name>
    <dbReference type="NCBI Taxonomy" id="2030807"/>
    <lineage>
        <taxon>Bacteria</taxon>
        <taxon>Candidatus Aerophobota</taxon>
    </lineage>
</organism>
<accession>A0A523QML3</accession>
<dbReference type="Proteomes" id="UP000320781">
    <property type="component" value="Unassembled WGS sequence"/>
</dbReference>
<dbReference type="InterPro" id="IPR029061">
    <property type="entry name" value="THDP-binding"/>
</dbReference>
<evidence type="ECO:0000259" key="4">
    <source>
        <dbReference type="Pfam" id="PF00456"/>
    </source>
</evidence>
<sequence length="277" mass="30743">MALEMMRDSDASGHYGGSMSVMDILTVLYFKVMRVDPHNEDWEDRDRFVLSKGHACNALCPVLAEKGFFSRDILPTFNKLDSPFGMHPDKNKISGCDASTGSLGHGAPIAVGMAMAGKYLKKDYRVYVVVGDGEVAEGSNWEAIEIASHFKVDNLCATIDRNKYSLDGSTEGPGVFKEGGIEGTMTLEPIDKKLEDFGWHVIKCDGHDFIQLMDAYDEAARTKGKPTVIIADTFKGKGISFIEDKYEWHYGQFTPEQYKTAIDELTATLKRLEQKSA</sequence>
<gene>
    <name evidence="5" type="ORF">E3J95_00395</name>
</gene>
<dbReference type="AlphaFoldDB" id="A0A523QML3"/>
<evidence type="ECO:0000256" key="1">
    <source>
        <dbReference type="ARBA" id="ARBA00001964"/>
    </source>
</evidence>
<comment type="cofactor">
    <cofactor evidence="1">
        <name>thiamine diphosphate</name>
        <dbReference type="ChEBI" id="CHEBI:58937"/>
    </cofactor>
</comment>
<evidence type="ECO:0000256" key="2">
    <source>
        <dbReference type="ARBA" id="ARBA00007131"/>
    </source>
</evidence>
<dbReference type="PANTHER" id="PTHR47514">
    <property type="entry name" value="TRANSKETOLASE N-TERMINAL SECTION-RELATED"/>
    <property type="match status" value="1"/>
</dbReference>
<name>A0A523QML3_UNCAE</name>
<proteinExistence type="inferred from homology"/>
<evidence type="ECO:0000313" key="5">
    <source>
        <dbReference type="EMBL" id="TES87060.1"/>
    </source>
</evidence>
<keyword evidence="3" id="KW-0786">Thiamine pyrophosphate</keyword>
<evidence type="ECO:0000313" key="6">
    <source>
        <dbReference type="Proteomes" id="UP000320781"/>
    </source>
</evidence>
<reference evidence="5 6" key="1">
    <citation type="submission" date="2019-03" db="EMBL/GenBank/DDBJ databases">
        <title>Metabolic potential of uncultured bacteria and archaea associated with petroleum seepage in deep-sea sediments.</title>
        <authorList>
            <person name="Dong X."/>
            <person name="Hubert C."/>
        </authorList>
    </citation>
    <scope>NUCLEOTIDE SEQUENCE [LARGE SCALE GENOMIC DNA]</scope>
    <source>
        <strain evidence="5">E44_bin92</strain>
    </source>
</reference>
<comment type="caution">
    <text evidence="5">The sequence shown here is derived from an EMBL/GenBank/DDBJ whole genome shotgun (WGS) entry which is preliminary data.</text>
</comment>
<evidence type="ECO:0000256" key="3">
    <source>
        <dbReference type="ARBA" id="ARBA00023052"/>
    </source>
</evidence>
<dbReference type="PANTHER" id="PTHR47514:SF1">
    <property type="entry name" value="TRANSKETOLASE N-TERMINAL SECTION-RELATED"/>
    <property type="match status" value="1"/>
</dbReference>
<feature type="domain" description="Transketolase N-terminal" evidence="4">
    <location>
        <begin position="10"/>
        <end position="249"/>
    </location>
</feature>
<dbReference type="SUPFAM" id="SSF52518">
    <property type="entry name" value="Thiamin diphosphate-binding fold (THDP-binding)"/>
    <property type="match status" value="1"/>
</dbReference>
<dbReference type="CDD" id="cd02012">
    <property type="entry name" value="TPP_TK"/>
    <property type="match status" value="1"/>
</dbReference>
<protein>
    <submittedName>
        <fullName evidence="5">Transketolase</fullName>
    </submittedName>
</protein>
<dbReference type="Gene3D" id="3.40.50.970">
    <property type="match status" value="1"/>
</dbReference>
<dbReference type="InterPro" id="IPR005474">
    <property type="entry name" value="Transketolase_N"/>
</dbReference>
<comment type="similarity">
    <text evidence="2">Belongs to the transketolase family.</text>
</comment>
<dbReference type="EMBL" id="SOKU01000015">
    <property type="protein sequence ID" value="TES87060.1"/>
    <property type="molecule type" value="Genomic_DNA"/>
</dbReference>